<reference evidence="2" key="3">
    <citation type="submission" date="2015-02" db="UniProtKB">
        <authorList>
            <consortium name="EnsemblProtists"/>
        </authorList>
    </citation>
    <scope>IDENTIFICATION</scope>
    <source>
        <strain evidence="2">DAOM BR144</strain>
    </source>
</reference>
<feature type="compositionally biased region" description="Polar residues" evidence="1">
    <location>
        <begin position="358"/>
        <end position="371"/>
    </location>
</feature>
<feature type="compositionally biased region" description="Low complexity" evidence="1">
    <location>
        <begin position="9"/>
        <end position="18"/>
    </location>
</feature>
<dbReference type="VEuPathDB" id="FungiDB:PYU1_G013763"/>
<name>K3X993_GLOUD</name>
<dbReference type="OMA" id="ITTPQHY"/>
<feature type="region of interest" description="Disordered" evidence="1">
    <location>
        <begin position="420"/>
        <end position="623"/>
    </location>
</feature>
<dbReference type="HOGENOM" id="CLU_465800_0_0_1"/>
<dbReference type="EnsemblProtists" id="PYU1_T013792">
    <property type="protein sequence ID" value="PYU1_T013792"/>
    <property type="gene ID" value="PYU1_G013763"/>
</dbReference>
<feature type="compositionally biased region" description="Low complexity" evidence="1">
    <location>
        <begin position="49"/>
        <end position="66"/>
    </location>
</feature>
<accession>K3X993</accession>
<dbReference type="eggNOG" id="ENOG502SSRQ">
    <property type="taxonomic scope" value="Eukaryota"/>
</dbReference>
<keyword evidence="3" id="KW-1185">Reference proteome</keyword>
<feature type="compositionally biased region" description="Basic and acidic residues" evidence="1">
    <location>
        <begin position="140"/>
        <end position="156"/>
    </location>
</feature>
<feature type="compositionally biased region" description="Polar residues" evidence="1">
    <location>
        <begin position="303"/>
        <end position="318"/>
    </location>
</feature>
<dbReference type="EMBL" id="GL376614">
    <property type="status" value="NOT_ANNOTATED_CDS"/>
    <property type="molecule type" value="Genomic_DNA"/>
</dbReference>
<feature type="compositionally biased region" description="Basic and acidic residues" evidence="1">
    <location>
        <begin position="487"/>
        <end position="500"/>
    </location>
</feature>
<feature type="compositionally biased region" description="Low complexity" evidence="1">
    <location>
        <begin position="526"/>
        <end position="543"/>
    </location>
</feature>
<dbReference type="AlphaFoldDB" id="K3X993"/>
<feature type="region of interest" description="Disordered" evidence="1">
    <location>
        <begin position="1"/>
        <end position="395"/>
    </location>
</feature>
<feature type="compositionally biased region" description="Low complexity" evidence="1">
    <location>
        <begin position="466"/>
        <end position="484"/>
    </location>
</feature>
<feature type="compositionally biased region" description="Polar residues" evidence="1">
    <location>
        <begin position="265"/>
        <end position="274"/>
    </location>
</feature>
<dbReference type="InParanoid" id="K3X993"/>
<evidence type="ECO:0000256" key="1">
    <source>
        <dbReference type="SAM" id="MobiDB-lite"/>
    </source>
</evidence>
<evidence type="ECO:0000313" key="3">
    <source>
        <dbReference type="Proteomes" id="UP000019132"/>
    </source>
</evidence>
<sequence length="623" mass="68762">MRASDSDLDVAASVSPSSRKPRSRSTTRRSPSSPLAVSVSMPVFSKHGTTSSHPATSSSTQQQSQQPKREYRGKCLYQSRKCENERALKRNGKAHNLCDEHRSKQNQHQRKFDAKKFSRKKRRDSNVKSGDDDDDDEHEHEDMKVDVDADVSKDDGNPLPLQQPHDAHHQVETQNVRAAAPPRKRRRVTDDATPETYTRGSPQEYHASVYHQPRAMSQPPMVSNPHTAAGSGWRPPFAVVDHQPPPQLQHPYGQPVHHRAPYSPGYTNHHQQPQYDRPSAVSSGERLTMSRPPAPLRPLAAVTRSSPPSSRIQVSQLLHSEGNVSGPPQHHQHHGHVPGTVPYSPSPQYGRHPEDISLQHQRQAQSYPARQQQHEYSRYPEASGRPSVALPPKSSGFDVRVSPKYTHSELIAATVLVPAGTAPTPSAGVRHTATPRGAPAMPHPTSYAISPHHARPPTYEHQADKQQQYYLRAQQQTQHYHQQYPAEDERNRARTSRAEPHLPGPPCEGGSPTVGYHASYANPQRPSSTHASPPTAPPASFSALPGPRKLPSLAPPQFSQPPPHHPASAMTHRSPTLSGLPHHQRHPHPSSSPRQILPSLAPFRQARGSSGARPPFQTPTSSA</sequence>
<evidence type="ECO:0000313" key="2">
    <source>
        <dbReference type="EnsemblProtists" id="PYU1_T013792"/>
    </source>
</evidence>
<reference evidence="3" key="2">
    <citation type="submission" date="2010-04" db="EMBL/GenBank/DDBJ databases">
        <authorList>
            <person name="Buell R."/>
            <person name="Hamilton J."/>
            <person name="Hostetler J."/>
        </authorList>
    </citation>
    <scope>NUCLEOTIDE SEQUENCE [LARGE SCALE GENOMIC DNA]</scope>
    <source>
        <strain evidence="3">DAOM:BR144</strain>
    </source>
</reference>
<protein>
    <submittedName>
        <fullName evidence="2">Uncharacterized protein</fullName>
    </submittedName>
</protein>
<organism evidence="2 3">
    <name type="scientific">Globisporangium ultimum (strain ATCC 200006 / CBS 805.95 / DAOM BR144)</name>
    <name type="common">Pythium ultimum</name>
    <dbReference type="NCBI Taxonomy" id="431595"/>
    <lineage>
        <taxon>Eukaryota</taxon>
        <taxon>Sar</taxon>
        <taxon>Stramenopiles</taxon>
        <taxon>Oomycota</taxon>
        <taxon>Peronosporomycetes</taxon>
        <taxon>Pythiales</taxon>
        <taxon>Pythiaceae</taxon>
        <taxon>Globisporangium</taxon>
    </lineage>
</organism>
<proteinExistence type="predicted"/>
<dbReference type="Proteomes" id="UP000019132">
    <property type="component" value="Unassembled WGS sequence"/>
</dbReference>
<reference evidence="3" key="1">
    <citation type="journal article" date="2010" name="Genome Biol.">
        <title>Genome sequence of the necrotrophic plant pathogen Pythium ultimum reveals original pathogenicity mechanisms and effector repertoire.</title>
        <authorList>
            <person name="Levesque C.A."/>
            <person name="Brouwer H."/>
            <person name="Cano L."/>
            <person name="Hamilton J.P."/>
            <person name="Holt C."/>
            <person name="Huitema E."/>
            <person name="Raffaele S."/>
            <person name="Robideau G.P."/>
            <person name="Thines M."/>
            <person name="Win J."/>
            <person name="Zerillo M.M."/>
            <person name="Beakes G.W."/>
            <person name="Boore J.L."/>
            <person name="Busam D."/>
            <person name="Dumas B."/>
            <person name="Ferriera S."/>
            <person name="Fuerstenberg S.I."/>
            <person name="Gachon C.M."/>
            <person name="Gaulin E."/>
            <person name="Govers F."/>
            <person name="Grenville-Briggs L."/>
            <person name="Horner N."/>
            <person name="Hostetler J."/>
            <person name="Jiang R.H."/>
            <person name="Johnson J."/>
            <person name="Krajaejun T."/>
            <person name="Lin H."/>
            <person name="Meijer H.J."/>
            <person name="Moore B."/>
            <person name="Morris P."/>
            <person name="Phuntmart V."/>
            <person name="Puiu D."/>
            <person name="Shetty J."/>
            <person name="Stajich J.E."/>
            <person name="Tripathy S."/>
            <person name="Wawra S."/>
            <person name="van West P."/>
            <person name="Whitty B.R."/>
            <person name="Coutinho P.M."/>
            <person name="Henrissat B."/>
            <person name="Martin F."/>
            <person name="Thomas P.D."/>
            <person name="Tyler B.M."/>
            <person name="De Vries R.P."/>
            <person name="Kamoun S."/>
            <person name="Yandell M."/>
            <person name="Tisserat N."/>
            <person name="Buell C.R."/>
        </authorList>
    </citation>
    <scope>NUCLEOTIDE SEQUENCE</scope>
    <source>
        <strain evidence="3">DAOM:BR144</strain>
    </source>
</reference>